<evidence type="ECO:0000256" key="4">
    <source>
        <dbReference type="ARBA" id="ARBA00023315"/>
    </source>
</evidence>
<dbReference type="GO" id="GO:0008080">
    <property type="term" value="F:N-acetyltransferase activity"/>
    <property type="evidence" value="ECO:0007669"/>
    <property type="project" value="InterPro"/>
</dbReference>
<organism evidence="6 7">
    <name type="scientific">Weissella halotolerans DSM 20190</name>
    <dbReference type="NCBI Taxonomy" id="1123500"/>
    <lineage>
        <taxon>Bacteria</taxon>
        <taxon>Bacillati</taxon>
        <taxon>Bacillota</taxon>
        <taxon>Bacilli</taxon>
        <taxon>Lactobacillales</taxon>
        <taxon>Lactobacillaceae</taxon>
        <taxon>Weissella</taxon>
    </lineage>
</organism>
<accession>A0A0R2FV70</accession>
<protein>
    <recommendedName>
        <fullName evidence="5">N-acetyltransferase domain-containing protein</fullName>
    </recommendedName>
</protein>
<evidence type="ECO:0000256" key="2">
    <source>
        <dbReference type="ARBA" id="ARBA00022490"/>
    </source>
</evidence>
<dbReference type="Pfam" id="PF00583">
    <property type="entry name" value="Acetyltransf_1"/>
    <property type="match status" value="1"/>
</dbReference>
<dbReference type="NCBIfam" id="TIGR01575">
    <property type="entry name" value="rimI"/>
    <property type="match status" value="1"/>
</dbReference>
<keyword evidence="3" id="KW-0808">Transferase</keyword>
<dbReference type="STRING" id="1123500.GCA_000420365_00766"/>
<dbReference type="CDD" id="cd04301">
    <property type="entry name" value="NAT_SF"/>
    <property type="match status" value="1"/>
</dbReference>
<dbReference type="AlphaFoldDB" id="A0A0R2FV70"/>
<dbReference type="PROSITE" id="PS51186">
    <property type="entry name" value="GNAT"/>
    <property type="match status" value="1"/>
</dbReference>
<evidence type="ECO:0000259" key="5">
    <source>
        <dbReference type="PROSITE" id="PS51186"/>
    </source>
</evidence>
<comment type="caution">
    <text evidence="6">The sequence shown here is derived from an EMBL/GenBank/DDBJ whole genome shotgun (WGS) entry which is preliminary data.</text>
</comment>
<dbReference type="InterPro" id="IPR016181">
    <property type="entry name" value="Acyl_CoA_acyltransferase"/>
</dbReference>
<evidence type="ECO:0000256" key="3">
    <source>
        <dbReference type="ARBA" id="ARBA00022679"/>
    </source>
</evidence>
<dbReference type="Gene3D" id="3.40.630.30">
    <property type="match status" value="1"/>
</dbReference>
<keyword evidence="2" id="KW-0963">Cytoplasm</keyword>
<dbReference type="InParanoid" id="A0A0R2FV70"/>
<dbReference type="Proteomes" id="UP000051296">
    <property type="component" value="Unassembled WGS sequence"/>
</dbReference>
<reference evidence="6 7" key="1">
    <citation type="journal article" date="2015" name="Genome Announc.">
        <title>Expanding the biotechnology potential of lactobacilli through comparative genomics of 213 strains and associated genera.</title>
        <authorList>
            <person name="Sun Z."/>
            <person name="Harris H.M."/>
            <person name="McCann A."/>
            <person name="Guo C."/>
            <person name="Argimon S."/>
            <person name="Zhang W."/>
            <person name="Yang X."/>
            <person name="Jeffery I.B."/>
            <person name="Cooney J.C."/>
            <person name="Kagawa T.F."/>
            <person name="Liu W."/>
            <person name="Song Y."/>
            <person name="Salvetti E."/>
            <person name="Wrobel A."/>
            <person name="Rasinkangas P."/>
            <person name="Parkhill J."/>
            <person name="Rea M.C."/>
            <person name="O'Sullivan O."/>
            <person name="Ritari J."/>
            <person name="Douillard F.P."/>
            <person name="Paul Ross R."/>
            <person name="Yang R."/>
            <person name="Briner A.E."/>
            <person name="Felis G.E."/>
            <person name="de Vos W.M."/>
            <person name="Barrangou R."/>
            <person name="Klaenhammer T.R."/>
            <person name="Caufield P.W."/>
            <person name="Cui Y."/>
            <person name="Zhang H."/>
            <person name="O'Toole P.W."/>
        </authorList>
    </citation>
    <scope>NUCLEOTIDE SEQUENCE [LARGE SCALE GENOMIC DNA]</scope>
    <source>
        <strain evidence="6 7">DSM 20190</strain>
    </source>
</reference>
<name>A0A0R2FV70_9LACO</name>
<gene>
    <name evidence="6" type="ORF">IV68_GL000664</name>
</gene>
<keyword evidence="7" id="KW-1185">Reference proteome</keyword>
<dbReference type="eggNOG" id="COG0456">
    <property type="taxonomic scope" value="Bacteria"/>
</dbReference>
<feature type="domain" description="N-acetyltransferase" evidence="5">
    <location>
        <begin position="7"/>
        <end position="150"/>
    </location>
</feature>
<sequence length="160" mass="18141">MDDFSKEAILYRRPKTAEEVFTLAQDAYGQSPWSLAMFKHDLASRLTDYLVADFHGQPLAFVGGTLVIDELSISNVAVSRAAQGQGLATNLLNQWLLSFPSQTRVLLEVRVSNIAAQRLYQKLGFNVYATRTAYYQRPREDAYMMDCYLSTGWKEKQDGK</sequence>
<keyword evidence="4" id="KW-0012">Acyltransferase</keyword>
<evidence type="ECO:0000313" key="7">
    <source>
        <dbReference type="Proteomes" id="UP000051296"/>
    </source>
</evidence>
<dbReference type="SUPFAM" id="SSF55729">
    <property type="entry name" value="Acyl-CoA N-acyltransferases (Nat)"/>
    <property type="match status" value="1"/>
</dbReference>
<evidence type="ECO:0000313" key="6">
    <source>
        <dbReference type="EMBL" id="KRN32313.1"/>
    </source>
</evidence>
<dbReference type="PANTHER" id="PTHR43420">
    <property type="entry name" value="ACETYLTRANSFERASE"/>
    <property type="match status" value="1"/>
</dbReference>
<dbReference type="FunCoup" id="A0A0R2FV70">
    <property type="interactions" value="315"/>
</dbReference>
<dbReference type="RefSeq" id="WP_022791540.1">
    <property type="nucleotide sequence ID" value="NZ_ATUU01000002.1"/>
</dbReference>
<dbReference type="InterPro" id="IPR050680">
    <property type="entry name" value="YpeA/RimI_acetyltransf"/>
</dbReference>
<dbReference type="InterPro" id="IPR000182">
    <property type="entry name" value="GNAT_dom"/>
</dbReference>
<evidence type="ECO:0000256" key="1">
    <source>
        <dbReference type="ARBA" id="ARBA00005395"/>
    </source>
</evidence>
<dbReference type="PATRIC" id="fig|1123500.6.peg.667"/>
<proteinExistence type="inferred from homology"/>
<comment type="similarity">
    <text evidence="1">Belongs to the acetyltransferase family. RimI subfamily.</text>
</comment>
<dbReference type="PANTHER" id="PTHR43420:SF44">
    <property type="entry name" value="ACETYLTRANSFERASE YPEA"/>
    <property type="match status" value="1"/>
</dbReference>
<dbReference type="InterPro" id="IPR006464">
    <property type="entry name" value="AcTrfase_RimI/Ard1"/>
</dbReference>
<dbReference type="OrthoDB" id="9794566at2"/>
<dbReference type="EMBL" id="JQAX01000002">
    <property type="protein sequence ID" value="KRN32313.1"/>
    <property type="molecule type" value="Genomic_DNA"/>
</dbReference>